<feature type="domain" description="EamA" evidence="6">
    <location>
        <begin position="2"/>
        <end position="127"/>
    </location>
</feature>
<feature type="transmembrane region" description="Helical" evidence="5">
    <location>
        <begin position="86"/>
        <end position="104"/>
    </location>
</feature>
<organism evidence="7 8">
    <name type="scientific">Neocallimastix californiae</name>
    <dbReference type="NCBI Taxonomy" id="1754190"/>
    <lineage>
        <taxon>Eukaryota</taxon>
        <taxon>Fungi</taxon>
        <taxon>Fungi incertae sedis</taxon>
        <taxon>Chytridiomycota</taxon>
        <taxon>Chytridiomycota incertae sedis</taxon>
        <taxon>Neocallimastigomycetes</taxon>
        <taxon>Neocallimastigales</taxon>
        <taxon>Neocallimastigaceae</taxon>
        <taxon>Neocallimastix</taxon>
    </lineage>
</organism>
<gene>
    <name evidence="7" type="ORF">LY90DRAFT_403972</name>
</gene>
<dbReference type="InterPro" id="IPR000620">
    <property type="entry name" value="EamA_dom"/>
</dbReference>
<dbReference type="EMBL" id="MCOG01000038">
    <property type="protein sequence ID" value="ORY72701.1"/>
    <property type="molecule type" value="Genomic_DNA"/>
</dbReference>
<feature type="transmembrane region" description="Helical" evidence="5">
    <location>
        <begin position="157"/>
        <end position="176"/>
    </location>
</feature>
<evidence type="ECO:0000256" key="2">
    <source>
        <dbReference type="ARBA" id="ARBA00022692"/>
    </source>
</evidence>
<comment type="subcellular location">
    <subcellularLocation>
        <location evidence="1">Membrane</location>
        <topology evidence="1">Multi-pass membrane protein</topology>
    </subcellularLocation>
</comment>
<keyword evidence="4 5" id="KW-0472">Membrane</keyword>
<dbReference type="PANTHER" id="PTHR22911">
    <property type="entry name" value="ACYL-MALONYL CONDENSING ENZYME-RELATED"/>
    <property type="match status" value="1"/>
</dbReference>
<evidence type="ECO:0000256" key="3">
    <source>
        <dbReference type="ARBA" id="ARBA00022989"/>
    </source>
</evidence>
<feature type="transmembrane region" description="Helical" evidence="5">
    <location>
        <begin position="188"/>
        <end position="209"/>
    </location>
</feature>
<protein>
    <recommendedName>
        <fullName evidence="6">EamA domain-containing protein</fullName>
    </recommendedName>
</protein>
<feature type="domain" description="EamA" evidence="6">
    <location>
        <begin position="160"/>
        <end position="291"/>
    </location>
</feature>
<evidence type="ECO:0000256" key="1">
    <source>
        <dbReference type="ARBA" id="ARBA00004141"/>
    </source>
</evidence>
<dbReference type="GO" id="GO:0016020">
    <property type="term" value="C:membrane"/>
    <property type="evidence" value="ECO:0007669"/>
    <property type="project" value="UniProtKB-SubCell"/>
</dbReference>
<accession>A0A1Y2EMA1</accession>
<feature type="transmembrane region" description="Helical" evidence="5">
    <location>
        <begin position="111"/>
        <end position="134"/>
    </location>
</feature>
<dbReference type="Proteomes" id="UP000193920">
    <property type="component" value="Unassembled WGS sequence"/>
</dbReference>
<dbReference type="OrthoDB" id="306876at2759"/>
<evidence type="ECO:0000313" key="8">
    <source>
        <dbReference type="Proteomes" id="UP000193920"/>
    </source>
</evidence>
<evidence type="ECO:0000256" key="4">
    <source>
        <dbReference type="ARBA" id="ARBA00023136"/>
    </source>
</evidence>
<name>A0A1Y2EMA1_9FUNG</name>
<feature type="transmembrane region" description="Helical" evidence="5">
    <location>
        <begin position="23"/>
        <end position="47"/>
    </location>
</feature>
<feature type="transmembrane region" description="Helical" evidence="5">
    <location>
        <begin position="275"/>
        <end position="293"/>
    </location>
</feature>
<dbReference type="AlphaFoldDB" id="A0A1Y2EMA1"/>
<feature type="transmembrane region" description="Helical" evidence="5">
    <location>
        <begin position="221"/>
        <end position="239"/>
    </location>
</feature>
<evidence type="ECO:0000259" key="6">
    <source>
        <dbReference type="Pfam" id="PF00892"/>
    </source>
</evidence>
<keyword evidence="3 5" id="KW-1133">Transmembrane helix</keyword>
<feature type="non-terminal residue" evidence="7">
    <location>
        <position position="1"/>
    </location>
</feature>
<proteinExistence type="predicted"/>
<dbReference type="SUPFAM" id="SSF103481">
    <property type="entry name" value="Multidrug resistance efflux transporter EmrE"/>
    <property type="match status" value="2"/>
</dbReference>
<dbReference type="InterPro" id="IPR037185">
    <property type="entry name" value="EmrE-like"/>
</dbReference>
<dbReference type="PANTHER" id="PTHR22911:SF6">
    <property type="entry name" value="SOLUTE CARRIER FAMILY 35 MEMBER G1"/>
    <property type="match status" value="1"/>
</dbReference>
<reference evidence="7 8" key="1">
    <citation type="submission" date="2016-08" db="EMBL/GenBank/DDBJ databases">
        <title>A Parts List for Fungal Cellulosomes Revealed by Comparative Genomics.</title>
        <authorList>
            <consortium name="DOE Joint Genome Institute"/>
            <person name="Haitjema C.H."/>
            <person name="Gilmore S.P."/>
            <person name="Henske J.K."/>
            <person name="Solomon K.V."/>
            <person name="De Groot R."/>
            <person name="Kuo A."/>
            <person name="Mondo S.J."/>
            <person name="Salamov A.A."/>
            <person name="Labutti K."/>
            <person name="Zhao Z."/>
            <person name="Chiniquy J."/>
            <person name="Barry K."/>
            <person name="Brewer H.M."/>
            <person name="Purvine S.O."/>
            <person name="Wright A.T."/>
            <person name="Boxma B."/>
            <person name="Van Alen T."/>
            <person name="Hackstein J.H."/>
            <person name="Baker S.E."/>
            <person name="Grigoriev I.V."/>
            <person name="O'Malley M.A."/>
        </authorList>
    </citation>
    <scope>NUCLEOTIDE SEQUENCE [LARGE SCALE GENOMIC DNA]</scope>
    <source>
        <strain evidence="7 8">G1</strain>
    </source>
</reference>
<keyword evidence="2 5" id="KW-0812">Transmembrane</keyword>
<feature type="transmembrane region" description="Helical" evidence="5">
    <location>
        <begin position="251"/>
        <end position="269"/>
    </location>
</feature>
<feature type="transmembrane region" description="Helical" evidence="5">
    <location>
        <begin position="59"/>
        <end position="80"/>
    </location>
</feature>
<dbReference type="Pfam" id="PF00892">
    <property type="entry name" value="EamA"/>
    <property type="match status" value="2"/>
</dbReference>
<dbReference type="STRING" id="1754190.A0A1Y2EMA1"/>
<sequence length="329" mass="36858">ALSALLFSIMSLCAKIVNKKYPFFQSVLILSIVQMLGSYIGCNLARISSWGYPQQYLEMVCRGTFGALAITLYFSGLTYLTLGDNTAIFFTTPAFITIIAWILLGDKLTVFDSLISLFSILGVLLVSKPQFLFIRDSNNDSSDNNDNSNDNHNNNSIYFLLPLIGAFMAAFAYVMIRDIGKEIHYLIHRFYFGVVSTAISACSLFIFKIQDPVLPESLFDWIIYGFIGISAFLGQYLLHQGIQHCTSGSGTLLRNLDVVFSFIFGMIFFGEIPGWNSILGSLMIVGSNLMMGFKQYLQKMKEKIEPSLQNIFVSLDESNEEATLEDENE</sequence>
<keyword evidence="8" id="KW-1185">Reference proteome</keyword>
<evidence type="ECO:0000256" key="5">
    <source>
        <dbReference type="SAM" id="Phobius"/>
    </source>
</evidence>
<comment type="caution">
    <text evidence="7">The sequence shown here is derived from an EMBL/GenBank/DDBJ whole genome shotgun (WGS) entry which is preliminary data.</text>
</comment>
<evidence type="ECO:0000313" key="7">
    <source>
        <dbReference type="EMBL" id="ORY72701.1"/>
    </source>
</evidence>